<evidence type="ECO:0000313" key="1">
    <source>
        <dbReference type="EMBL" id="JAH42397.1"/>
    </source>
</evidence>
<proteinExistence type="predicted"/>
<organism evidence="1">
    <name type="scientific">Anguilla anguilla</name>
    <name type="common">European freshwater eel</name>
    <name type="synonym">Muraena anguilla</name>
    <dbReference type="NCBI Taxonomy" id="7936"/>
    <lineage>
        <taxon>Eukaryota</taxon>
        <taxon>Metazoa</taxon>
        <taxon>Chordata</taxon>
        <taxon>Craniata</taxon>
        <taxon>Vertebrata</taxon>
        <taxon>Euteleostomi</taxon>
        <taxon>Actinopterygii</taxon>
        <taxon>Neopterygii</taxon>
        <taxon>Teleostei</taxon>
        <taxon>Anguilliformes</taxon>
        <taxon>Anguillidae</taxon>
        <taxon>Anguilla</taxon>
    </lineage>
</organism>
<sequence length="16" mass="1757">MIQSEKGPGRRGSKLI</sequence>
<dbReference type="AlphaFoldDB" id="A0A0E9SME6"/>
<dbReference type="EMBL" id="GBXM01066180">
    <property type="protein sequence ID" value="JAH42397.1"/>
    <property type="molecule type" value="Transcribed_RNA"/>
</dbReference>
<name>A0A0E9SME6_ANGAN</name>
<accession>A0A0E9SME6</accession>
<reference evidence="1" key="2">
    <citation type="journal article" date="2015" name="Fish Shellfish Immunol.">
        <title>Early steps in the European eel (Anguilla anguilla)-Vibrio vulnificus interaction in the gills: Role of the RtxA13 toxin.</title>
        <authorList>
            <person name="Callol A."/>
            <person name="Pajuelo D."/>
            <person name="Ebbesson L."/>
            <person name="Teles M."/>
            <person name="MacKenzie S."/>
            <person name="Amaro C."/>
        </authorList>
    </citation>
    <scope>NUCLEOTIDE SEQUENCE</scope>
</reference>
<protein>
    <submittedName>
        <fullName evidence="1">Uncharacterized protein</fullName>
    </submittedName>
</protein>
<reference evidence="1" key="1">
    <citation type="submission" date="2014-11" db="EMBL/GenBank/DDBJ databases">
        <authorList>
            <person name="Amaro Gonzalez C."/>
        </authorList>
    </citation>
    <scope>NUCLEOTIDE SEQUENCE</scope>
</reference>